<comment type="function">
    <text evidence="6">Catalyzes the conversion of 7,8-dihydroneopterin to 6-hydroxymethyl-7,8-dihydropterin.</text>
</comment>
<dbReference type="RefSeq" id="WP_096357998.1">
    <property type="nucleotide sequence ID" value="NZ_AP014946.1"/>
</dbReference>
<dbReference type="NCBIfam" id="TIGR00526">
    <property type="entry name" value="folB_dom"/>
    <property type="match status" value="1"/>
</dbReference>
<evidence type="ECO:0000256" key="2">
    <source>
        <dbReference type="ARBA" id="ARBA00005013"/>
    </source>
</evidence>
<accession>A0A0S3PZA9</accession>
<dbReference type="GO" id="GO:0046656">
    <property type="term" value="P:folic acid biosynthetic process"/>
    <property type="evidence" value="ECO:0007669"/>
    <property type="project" value="UniProtKB-UniRule"/>
</dbReference>
<evidence type="ECO:0000313" key="9">
    <source>
        <dbReference type="Proteomes" id="UP000236884"/>
    </source>
</evidence>
<protein>
    <recommendedName>
        <fullName evidence="6">7,8-dihydroneopterin aldolase</fullName>
        <ecNumber evidence="6">4.1.2.25</ecNumber>
    </recommendedName>
</protein>
<dbReference type="SMART" id="SM00905">
    <property type="entry name" value="FolB"/>
    <property type="match status" value="1"/>
</dbReference>
<keyword evidence="9" id="KW-1185">Reference proteome</keyword>
<dbReference type="AlphaFoldDB" id="A0A0S3PZA9"/>
<dbReference type="GO" id="GO:0046654">
    <property type="term" value="P:tetrahydrofolate biosynthetic process"/>
    <property type="evidence" value="ECO:0007669"/>
    <property type="project" value="UniProtKB-UniRule"/>
</dbReference>
<sequence>MTDKIFLHGLTVHANHGVGEDERRIGQQFMLDLTLDLDLDAAVASDKLADTISYADVADVATKAFRAQHHRLVEAAGGAVADAILAAFPRVERLTVTVHKPHAPIAAVFADVGVTLTRTRK</sequence>
<dbReference type="InterPro" id="IPR006157">
    <property type="entry name" value="FolB_dom"/>
</dbReference>
<dbReference type="GO" id="GO:0004150">
    <property type="term" value="F:dihydroneopterin aldolase activity"/>
    <property type="evidence" value="ECO:0007669"/>
    <property type="project" value="UniProtKB-UniRule"/>
</dbReference>
<evidence type="ECO:0000256" key="1">
    <source>
        <dbReference type="ARBA" id="ARBA00001353"/>
    </source>
</evidence>
<gene>
    <name evidence="8" type="primary">folB</name>
    <name evidence="8" type="ORF">GJW-30_1_03836</name>
</gene>
<keyword evidence="4 6" id="KW-0289">Folate biosynthesis</keyword>
<dbReference type="KEGG" id="vgo:GJW-30_1_03836"/>
<dbReference type="FunFam" id="3.30.1130.10:FF:000003">
    <property type="entry name" value="7,8-dihydroneopterin aldolase"/>
    <property type="match status" value="1"/>
</dbReference>
<dbReference type="OrthoDB" id="9808041at2"/>
<dbReference type="Gene3D" id="3.30.1130.10">
    <property type="match status" value="1"/>
</dbReference>
<dbReference type="Proteomes" id="UP000236884">
    <property type="component" value="Chromosome"/>
</dbReference>
<dbReference type="PANTHER" id="PTHR42844:SF1">
    <property type="entry name" value="DIHYDRONEOPTERIN ALDOLASE 1-RELATED"/>
    <property type="match status" value="1"/>
</dbReference>
<comment type="catalytic activity">
    <reaction evidence="1 6">
        <text>7,8-dihydroneopterin = 6-hydroxymethyl-7,8-dihydropterin + glycolaldehyde</text>
        <dbReference type="Rhea" id="RHEA:10540"/>
        <dbReference type="ChEBI" id="CHEBI:17001"/>
        <dbReference type="ChEBI" id="CHEBI:17071"/>
        <dbReference type="ChEBI" id="CHEBI:44841"/>
        <dbReference type="EC" id="4.1.2.25"/>
    </reaction>
</comment>
<keyword evidence="5 6" id="KW-0456">Lyase</keyword>
<reference evidence="8 9" key="1">
    <citation type="submission" date="2015-08" db="EMBL/GenBank/DDBJ databases">
        <title>Investigation of the bacterial diversity of lava forest soil.</title>
        <authorList>
            <person name="Lee J.S."/>
        </authorList>
    </citation>
    <scope>NUCLEOTIDE SEQUENCE [LARGE SCALE GENOMIC DNA]</scope>
    <source>
        <strain evidence="8 9">GJW-30</strain>
    </source>
</reference>
<evidence type="ECO:0000259" key="7">
    <source>
        <dbReference type="SMART" id="SM00905"/>
    </source>
</evidence>
<dbReference type="NCBIfam" id="TIGR00525">
    <property type="entry name" value="folB"/>
    <property type="match status" value="1"/>
</dbReference>
<dbReference type="Pfam" id="PF02152">
    <property type="entry name" value="FolB"/>
    <property type="match status" value="1"/>
</dbReference>
<dbReference type="InterPro" id="IPR043133">
    <property type="entry name" value="GTP-CH-I_C/QueF"/>
</dbReference>
<comment type="pathway">
    <text evidence="2 6">Cofactor biosynthesis; tetrahydrofolate biosynthesis; 2-amino-4-hydroxy-6-hydroxymethyl-7,8-dihydropteridine diphosphate from 7,8-dihydroneopterin triphosphate: step 3/4.</text>
</comment>
<dbReference type="SUPFAM" id="SSF55620">
    <property type="entry name" value="Tetrahydrobiopterin biosynthesis enzymes-like"/>
    <property type="match status" value="1"/>
</dbReference>
<evidence type="ECO:0000256" key="4">
    <source>
        <dbReference type="ARBA" id="ARBA00022909"/>
    </source>
</evidence>
<dbReference type="EC" id="4.1.2.25" evidence="6"/>
<name>A0A0S3PZA9_9BRAD</name>
<evidence type="ECO:0000256" key="5">
    <source>
        <dbReference type="ARBA" id="ARBA00023239"/>
    </source>
</evidence>
<dbReference type="InterPro" id="IPR006156">
    <property type="entry name" value="Dihydroneopterin_aldolase"/>
</dbReference>
<feature type="domain" description="Dihydroneopterin aldolase/epimerase" evidence="7">
    <location>
        <begin position="5"/>
        <end position="118"/>
    </location>
</feature>
<proteinExistence type="inferred from homology"/>
<evidence type="ECO:0000256" key="3">
    <source>
        <dbReference type="ARBA" id="ARBA00005708"/>
    </source>
</evidence>
<dbReference type="EMBL" id="AP014946">
    <property type="protein sequence ID" value="BAT61279.1"/>
    <property type="molecule type" value="Genomic_DNA"/>
</dbReference>
<organism evidence="8 9">
    <name type="scientific">Variibacter gotjawalensis</name>
    <dbReference type="NCBI Taxonomy" id="1333996"/>
    <lineage>
        <taxon>Bacteria</taxon>
        <taxon>Pseudomonadati</taxon>
        <taxon>Pseudomonadota</taxon>
        <taxon>Alphaproteobacteria</taxon>
        <taxon>Hyphomicrobiales</taxon>
        <taxon>Nitrobacteraceae</taxon>
        <taxon>Variibacter</taxon>
    </lineage>
</organism>
<dbReference type="PANTHER" id="PTHR42844">
    <property type="entry name" value="DIHYDRONEOPTERIN ALDOLASE 1-RELATED"/>
    <property type="match status" value="1"/>
</dbReference>
<dbReference type="GO" id="GO:0005737">
    <property type="term" value="C:cytoplasm"/>
    <property type="evidence" value="ECO:0007669"/>
    <property type="project" value="TreeGrafter"/>
</dbReference>
<evidence type="ECO:0000256" key="6">
    <source>
        <dbReference type="RuleBase" id="RU362079"/>
    </source>
</evidence>
<evidence type="ECO:0000313" key="8">
    <source>
        <dbReference type="EMBL" id="BAT61279.1"/>
    </source>
</evidence>
<comment type="similarity">
    <text evidence="3 6">Belongs to the DHNA family.</text>
</comment>
<dbReference type="UniPathway" id="UPA00077">
    <property type="reaction ID" value="UER00154"/>
</dbReference>